<dbReference type="Proteomes" id="UP000225706">
    <property type="component" value="Unassembled WGS sequence"/>
</dbReference>
<dbReference type="Gene3D" id="2.60.40.640">
    <property type="match status" value="2"/>
</dbReference>
<dbReference type="OrthoDB" id="5982521at2759"/>
<protein>
    <submittedName>
        <fullName evidence="4">Vacuolar protein sorting-associated protein 26B-B</fullName>
    </submittedName>
</protein>
<comment type="caution">
    <text evidence="4">The sequence shown here is derived from an EMBL/GenBank/DDBJ whole genome shotgun (WGS) entry which is preliminary data.</text>
</comment>
<dbReference type="InterPro" id="IPR043128">
    <property type="entry name" value="Rev_trsase/Diguanyl_cyclase"/>
</dbReference>
<evidence type="ECO:0000256" key="1">
    <source>
        <dbReference type="ARBA" id="ARBA00009100"/>
    </source>
</evidence>
<dbReference type="InterPro" id="IPR043502">
    <property type="entry name" value="DNA/RNA_pol_sf"/>
</dbReference>
<dbReference type="AlphaFoldDB" id="A0A2B4RL76"/>
<dbReference type="SUPFAM" id="SSF57756">
    <property type="entry name" value="Retrovirus zinc finger-like domains"/>
    <property type="match status" value="1"/>
</dbReference>
<reference evidence="5" key="1">
    <citation type="journal article" date="2017" name="bioRxiv">
        <title>Comparative analysis of the genomes of Stylophora pistillata and Acropora digitifera provides evidence for extensive differences between species of corals.</title>
        <authorList>
            <person name="Voolstra C.R."/>
            <person name="Li Y."/>
            <person name="Liew Y.J."/>
            <person name="Baumgarten S."/>
            <person name="Zoccola D."/>
            <person name="Flot J.-F."/>
            <person name="Tambutte S."/>
            <person name="Allemand D."/>
            <person name="Aranda M."/>
        </authorList>
    </citation>
    <scope>NUCLEOTIDE SEQUENCE [LARGE SCALE GENOMIC DNA]</scope>
</reference>
<dbReference type="InterPro" id="IPR014752">
    <property type="entry name" value="Arrestin-like_C"/>
</dbReference>
<organism evidence="4 5">
    <name type="scientific">Stylophora pistillata</name>
    <name type="common">Smooth cauliflower coral</name>
    <dbReference type="NCBI Taxonomy" id="50429"/>
    <lineage>
        <taxon>Eukaryota</taxon>
        <taxon>Metazoa</taxon>
        <taxon>Cnidaria</taxon>
        <taxon>Anthozoa</taxon>
        <taxon>Hexacorallia</taxon>
        <taxon>Scleractinia</taxon>
        <taxon>Astrocoeniina</taxon>
        <taxon>Pocilloporidae</taxon>
        <taxon>Stylophora</taxon>
    </lineage>
</organism>
<sequence length="812" mass="92901">MTRGARSEGYRLNSFVQEESPTALGKKGLLLHCAGSEGQELFDPGPPADVGEDNADEYQKALRTLNAHFSARLNEPYERHVFRNLKQEGGETVDQFITRLRHQAENCTWDNKDEPIRDQVIDKCRSDDLRRKLLLKGTHLTLEKVQEIARSFEAVDIQLKTMTGVEDDRQQVNRIERGETAVQFKGRETKAKCYRCDREGHFSPVSCCPARNAECQRCHKIGHFAKVCQIKTVTRKRFSPRYVPDKRRSNVNSIDDDNLRVESDDDEYAFTVGRRTYRCKKKLYAYGSSVPIKVIGCFEARVVLGDKVCEAEFVVIDGTGQPLLGRGTAIKLGVLEIGSSINSVSSDIVEEFKDSFTGVGKLKGYQLNLHIKENVAPVVQPLHRPPFSLRDKIEKKLDGLENMDIIEKVNSPSQWVSPVVVVPKPNGEVRLCVDMRQANCVVERERYLIPTIDEVLQDMNNSKVFSKLDLRILKVPILHESVDIHGPCPVKSRSGCGRWQSEGSNPSKRTRIGFRSQVILRSSKLQWKVYSKSCDTVRATAKTDKEGCCVPMGSEQAAAFQMLKNELARAEVLGYYDKDAETRVITDASPKGNSVVVQSLEKVQYQRNVTEVKKFTFSDEQCVEQCVDSDHQFELQEDNELEQRPQREKKTPDRYVVRHSGGVELGTAKEISSIKMEVGIEDCLHIEFEYNKSKYHLKKKNVGKIYFLLVRIKIKHMELAIIKRETTGTGESIPIRLFLAGYELTPTFKKKNKKFSVRYFLNLVLVDEEERRYFKQQEIVLWRKKKKKKKPGILTEKLKHSREKKKPEDTEE</sequence>
<accession>A0A2B4RL76</accession>
<feature type="compositionally biased region" description="Basic and acidic residues" evidence="2">
    <location>
        <begin position="641"/>
        <end position="653"/>
    </location>
</feature>
<evidence type="ECO:0000259" key="3">
    <source>
        <dbReference type="SMART" id="SM00343"/>
    </source>
</evidence>
<feature type="domain" description="CCHC-type" evidence="3">
    <location>
        <begin position="192"/>
        <end position="210"/>
    </location>
</feature>
<dbReference type="Gene3D" id="3.30.70.270">
    <property type="match status" value="1"/>
</dbReference>
<proteinExistence type="inferred from homology"/>
<dbReference type="STRING" id="50429.A0A2B4RL76"/>
<dbReference type="GO" id="GO:0003676">
    <property type="term" value="F:nucleic acid binding"/>
    <property type="evidence" value="ECO:0007669"/>
    <property type="project" value="InterPro"/>
</dbReference>
<dbReference type="PANTHER" id="PTHR37984">
    <property type="entry name" value="PROTEIN CBG26694"/>
    <property type="match status" value="1"/>
</dbReference>
<dbReference type="InterPro" id="IPR050951">
    <property type="entry name" value="Retrovirus_Pol_polyprotein"/>
</dbReference>
<dbReference type="GO" id="GO:0006886">
    <property type="term" value="P:intracellular protein transport"/>
    <property type="evidence" value="ECO:0007669"/>
    <property type="project" value="InterPro"/>
</dbReference>
<dbReference type="InterPro" id="IPR028934">
    <property type="entry name" value="Vps26-related"/>
</dbReference>
<dbReference type="SMART" id="SM00343">
    <property type="entry name" value="ZnF_C2HC"/>
    <property type="match status" value="2"/>
</dbReference>
<dbReference type="Pfam" id="PF03643">
    <property type="entry name" value="Vps26"/>
    <property type="match status" value="1"/>
</dbReference>
<evidence type="ECO:0000313" key="4">
    <source>
        <dbReference type="EMBL" id="PFX17108.1"/>
    </source>
</evidence>
<dbReference type="SUPFAM" id="SSF56672">
    <property type="entry name" value="DNA/RNA polymerases"/>
    <property type="match status" value="1"/>
</dbReference>
<dbReference type="Gene3D" id="4.10.60.10">
    <property type="entry name" value="Zinc finger, CCHC-type"/>
    <property type="match status" value="1"/>
</dbReference>
<keyword evidence="5" id="KW-1185">Reference proteome</keyword>
<evidence type="ECO:0000313" key="5">
    <source>
        <dbReference type="Proteomes" id="UP000225706"/>
    </source>
</evidence>
<feature type="region of interest" description="Disordered" evidence="2">
    <location>
        <begin position="786"/>
        <end position="812"/>
    </location>
</feature>
<name>A0A2B4RL76_STYPI</name>
<feature type="region of interest" description="Disordered" evidence="2">
    <location>
        <begin position="634"/>
        <end position="653"/>
    </location>
</feature>
<dbReference type="InterPro" id="IPR001878">
    <property type="entry name" value="Znf_CCHC"/>
</dbReference>
<gene>
    <name evidence="4" type="primary">vps26b-b</name>
    <name evidence="4" type="ORF">AWC38_SpisGene18579</name>
</gene>
<dbReference type="InterPro" id="IPR036875">
    <property type="entry name" value="Znf_CCHC_sf"/>
</dbReference>
<dbReference type="EMBL" id="LSMT01000496">
    <property type="protein sequence ID" value="PFX17108.1"/>
    <property type="molecule type" value="Genomic_DNA"/>
</dbReference>
<dbReference type="GO" id="GO:0008270">
    <property type="term" value="F:zinc ion binding"/>
    <property type="evidence" value="ECO:0007669"/>
    <property type="project" value="InterPro"/>
</dbReference>
<feature type="domain" description="CCHC-type" evidence="3">
    <location>
        <begin position="214"/>
        <end position="230"/>
    </location>
</feature>
<evidence type="ECO:0000256" key="2">
    <source>
        <dbReference type="SAM" id="MobiDB-lite"/>
    </source>
</evidence>
<comment type="similarity">
    <text evidence="1">Belongs to the VPS26 family.</text>
</comment>
<dbReference type="Gene3D" id="3.10.10.10">
    <property type="entry name" value="HIV Type 1 Reverse Transcriptase, subunit A, domain 1"/>
    <property type="match status" value="1"/>
</dbReference>
<dbReference type="PANTHER" id="PTHR37984:SF11">
    <property type="entry name" value="INTEGRASE CATALYTIC DOMAIN-CONTAINING PROTEIN"/>
    <property type="match status" value="1"/>
</dbReference>